<dbReference type="InterPro" id="IPR001647">
    <property type="entry name" value="HTH_TetR"/>
</dbReference>
<name>A0A653EYR8_9MYCO</name>
<dbReference type="GO" id="GO:0000976">
    <property type="term" value="F:transcription cis-regulatory region binding"/>
    <property type="evidence" value="ECO:0007669"/>
    <property type="project" value="TreeGrafter"/>
</dbReference>
<protein>
    <submittedName>
        <fullName evidence="4">Putative DNA-binding transcriptional regulator</fullName>
    </submittedName>
</protein>
<dbReference type="InterPro" id="IPR009057">
    <property type="entry name" value="Homeodomain-like_sf"/>
</dbReference>
<reference evidence="4" key="1">
    <citation type="submission" date="2019-05" db="EMBL/GenBank/DDBJ databases">
        <authorList>
            <person name="Naeem R."/>
            <person name="Antony C."/>
            <person name="Guan Q."/>
        </authorList>
    </citation>
    <scope>NUCLEOTIDE SEQUENCE</scope>
    <source>
        <strain evidence="4">2</strain>
    </source>
</reference>
<keyword evidence="1 2" id="KW-0238">DNA-binding</keyword>
<gene>
    <name evidence="4" type="ORF">BIN_B_04255</name>
</gene>
<dbReference type="PANTHER" id="PTHR30055">
    <property type="entry name" value="HTH-TYPE TRANSCRIPTIONAL REGULATOR RUTR"/>
    <property type="match status" value="1"/>
</dbReference>
<organism evidence="4">
    <name type="scientific">Mycobacterium riyadhense</name>
    <dbReference type="NCBI Taxonomy" id="486698"/>
    <lineage>
        <taxon>Bacteria</taxon>
        <taxon>Bacillati</taxon>
        <taxon>Actinomycetota</taxon>
        <taxon>Actinomycetes</taxon>
        <taxon>Mycobacteriales</taxon>
        <taxon>Mycobacteriaceae</taxon>
        <taxon>Mycobacterium</taxon>
    </lineage>
</organism>
<evidence type="ECO:0000313" key="4">
    <source>
        <dbReference type="EMBL" id="VTP01876.1"/>
    </source>
</evidence>
<proteinExistence type="predicted"/>
<dbReference type="Pfam" id="PF17933">
    <property type="entry name" value="TetR_C_25"/>
    <property type="match status" value="1"/>
</dbReference>
<accession>A0A653EYR8</accession>
<dbReference type="AlphaFoldDB" id="A0A653EYR8"/>
<dbReference type="SUPFAM" id="SSF48498">
    <property type="entry name" value="Tetracyclin repressor-like, C-terminal domain"/>
    <property type="match status" value="1"/>
</dbReference>
<feature type="DNA-binding region" description="H-T-H motif" evidence="2">
    <location>
        <begin position="38"/>
        <end position="57"/>
    </location>
</feature>
<evidence type="ECO:0000256" key="2">
    <source>
        <dbReference type="PROSITE-ProRule" id="PRU00335"/>
    </source>
</evidence>
<evidence type="ECO:0000259" key="3">
    <source>
        <dbReference type="PROSITE" id="PS50977"/>
    </source>
</evidence>
<dbReference type="PROSITE" id="PS50977">
    <property type="entry name" value="HTH_TETR_2"/>
    <property type="match status" value="1"/>
</dbReference>
<dbReference type="GO" id="GO:0003700">
    <property type="term" value="F:DNA-binding transcription factor activity"/>
    <property type="evidence" value="ECO:0007669"/>
    <property type="project" value="TreeGrafter"/>
</dbReference>
<dbReference type="EMBL" id="LR589123">
    <property type="protein sequence ID" value="VTP01876.1"/>
    <property type="molecule type" value="Genomic_DNA"/>
</dbReference>
<evidence type="ECO:0000256" key="1">
    <source>
        <dbReference type="ARBA" id="ARBA00023125"/>
    </source>
</evidence>
<dbReference type="Pfam" id="PF00440">
    <property type="entry name" value="TetR_N"/>
    <property type="match status" value="1"/>
</dbReference>
<dbReference type="RefSeq" id="WP_204079485.1">
    <property type="nucleotide sequence ID" value="NZ_CAJMWI010000001.1"/>
</dbReference>
<dbReference type="Gene3D" id="1.10.357.10">
    <property type="entry name" value="Tetracycline Repressor, domain 2"/>
    <property type="match status" value="1"/>
</dbReference>
<feature type="domain" description="HTH tetR-type" evidence="3">
    <location>
        <begin position="16"/>
        <end position="75"/>
    </location>
</feature>
<dbReference type="SUPFAM" id="SSF46689">
    <property type="entry name" value="Homeodomain-like"/>
    <property type="match status" value="1"/>
</dbReference>
<dbReference type="InterPro" id="IPR050109">
    <property type="entry name" value="HTH-type_TetR-like_transc_reg"/>
</dbReference>
<dbReference type="InterPro" id="IPR041484">
    <property type="entry name" value="TetR_C_25"/>
</dbReference>
<sequence length="223" mass="24445">MTTPTLARAPELSHEQQTRARIRDAAIQQFGRHGFDTDLSAVAEAAGADVALLIHEFGSREGLRKACDEYIVESIRSAKTEALQSMSPATWFAQLAQIESYAPMMNYLVRSMLSGGDLGRALMAQMIDNAEGYLEDAVRTGTIKPSRDPKARAAFLAMTGGGGFLLYLHMHDNPTDMAAVLRDYAKDMILPALEIYTHGLLTDTTMYDSFVAREQAPEAQPVD</sequence>
<dbReference type="PANTHER" id="PTHR30055:SF146">
    <property type="entry name" value="HTH-TYPE TRANSCRIPTIONAL DUAL REGULATOR CECR"/>
    <property type="match status" value="1"/>
</dbReference>
<dbReference type="InterPro" id="IPR036271">
    <property type="entry name" value="Tet_transcr_reg_TetR-rel_C_sf"/>
</dbReference>